<keyword evidence="3" id="KW-1185">Reference proteome</keyword>
<keyword evidence="1" id="KW-0175">Coiled coil</keyword>
<feature type="coiled-coil region" evidence="1">
    <location>
        <begin position="38"/>
        <end position="105"/>
    </location>
</feature>
<dbReference type="Proteomes" id="UP001212841">
    <property type="component" value="Unassembled WGS sequence"/>
</dbReference>
<organism evidence="2 3">
    <name type="scientific">Rhizophlyctis rosea</name>
    <dbReference type="NCBI Taxonomy" id="64517"/>
    <lineage>
        <taxon>Eukaryota</taxon>
        <taxon>Fungi</taxon>
        <taxon>Fungi incertae sedis</taxon>
        <taxon>Chytridiomycota</taxon>
        <taxon>Chytridiomycota incertae sedis</taxon>
        <taxon>Chytridiomycetes</taxon>
        <taxon>Rhizophlyctidales</taxon>
        <taxon>Rhizophlyctidaceae</taxon>
        <taxon>Rhizophlyctis</taxon>
    </lineage>
</organism>
<gene>
    <name evidence="2" type="ORF">HK097_003475</name>
</gene>
<evidence type="ECO:0000256" key="1">
    <source>
        <dbReference type="SAM" id="Coils"/>
    </source>
</evidence>
<dbReference type="PANTHER" id="PTHR21974">
    <property type="entry name" value="RE15880P"/>
    <property type="match status" value="1"/>
</dbReference>
<comment type="caution">
    <text evidence="2">The sequence shown here is derived from an EMBL/GenBank/DDBJ whole genome shotgun (WGS) entry which is preliminary data.</text>
</comment>
<dbReference type="EMBL" id="JADGJD010000182">
    <property type="protein sequence ID" value="KAJ3053748.1"/>
    <property type="molecule type" value="Genomic_DNA"/>
</dbReference>
<dbReference type="PANTHER" id="PTHR21974:SF2">
    <property type="entry name" value="RE15880P"/>
    <property type="match status" value="1"/>
</dbReference>
<dbReference type="AlphaFoldDB" id="A0AAD5SFW1"/>
<evidence type="ECO:0000313" key="2">
    <source>
        <dbReference type="EMBL" id="KAJ3053748.1"/>
    </source>
</evidence>
<name>A0AAD5SFW1_9FUNG</name>
<sequence>MSIEKKIKEKSVRNTELLSILHETENAVPAFEAQKRYVADLEQQVADAAKKLEELGRKRKKELKEHEAYQKSIMKRFAYKVSGQKEKFKAEAEKEEREYFEAVQEEHQAGVLKENIESMLTEAKTAQQTLSITAQKHTEAQQELDTIYDSIFSGPTPDFPEEDFLETALKSALESHHYSQHLAESEHHAIQLLARAITFLKRAESCMKGAKHASKADMWGGGGFMDMMERDELSKADERMRSARDLIQQAQRHSAAVKDLPRVKISQGNIMGDVLFDNIFSDMAFHDKIVRGETDVKQCTVFVEAELEAAKGRHRELLEEAEVKSAVVKEARLKLQKARQAAFERVG</sequence>
<protein>
    <submittedName>
        <fullName evidence="2">Uncharacterized protein</fullName>
    </submittedName>
</protein>
<evidence type="ECO:0000313" key="3">
    <source>
        <dbReference type="Proteomes" id="UP001212841"/>
    </source>
</evidence>
<proteinExistence type="predicted"/>
<reference evidence="2" key="1">
    <citation type="submission" date="2020-05" db="EMBL/GenBank/DDBJ databases">
        <title>Phylogenomic resolution of chytrid fungi.</title>
        <authorList>
            <person name="Stajich J.E."/>
            <person name="Amses K."/>
            <person name="Simmons R."/>
            <person name="Seto K."/>
            <person name="Myers J."/>
            <person name="Bonds A."/>
            <person name="Quandt C.A."/>
            <person name="Barry K."/>
            <person name="Liu P."/>
            <person name="Grigoriev I."/>
            <person name="Longcore J.E."/>
            <person name="James T.Y."/>
        </authorList>
    </citation>
    <scope>NUCLEOTIDE SEQUENCE</scope>
    <source>
        <strain evidence="2">JEL0318</strain>
    </source>
</reference>
<accession>A0AAD5SFW1</accession>